<feature type="repeat" description="NHL" evidence="2">
    <location>
        <begin position="282"/>
        <end position="313"/>
    </location>
</feature>
<evidence type="ECO:0000256" key="1">
    <source>
        <dbReference type="ARBA" id="ARBA00022737"/>
    </source>
</evidence>
<dbReference type="InterPro" id="IPR011042">
    <property type="entry name" value="6-blade_b-propeller_TolB-like"/>
</dbReference>
<dbReference type="Gene3D" id="2.120.10.30">
    <property type="entry name" value="TolB, C-terminal domain"/>
    <property type="match status" value="1"/>
</dbReference>
<name>A0A813ZRH9_9BILA</name>
<organism evidence="3 4">
    <name type="scientific">Rotaria sordida</name>
    <dbReference type="NCBI Taxonomy" id="392033"/>
    <lineage>
        <taxon>Eukaryota</taxon>
        <taxon>Metazoa</taxon>
        <taxon>Spiralia</taxon>
        <taxon>Gnathifera</taxon>
        <taxon>Rotifera</taxon>
        <taxon>Eurotatoria</taxon>
        <taxon>Bdelloidea</taxon>
        <taxon>Philodinida</taxon>
        <taxon>Philodinidae</taxon>
        <taxon>Rotaria</taxon>
    </lineage>
</organism>
<dbReference type="OrthoDB" id="10020332at2759"/>
<evidence type="ECO:0000313" key="3">
    <source>
        <dbReference type="EMBL" id="CAF0902189.1"/>
    </source>
</evidence>
<evidence type="ECO:0000313" key="4">
    <source>
        <dbReference type="Proteomes" id="UP000663882"/>
    </source>
</evidence>
<accession>A0A813ZRH9</accession>
<dbReference type="PROSITE" id="PS51125">
    <property type="entry name" value="NHL"/>
    <property type="match status" value="1"/>
</dbReference>
<dbReference type="AlphaFoldDB" id="A0A813ZRH9"/>
<dbReference type="SUPFAM" id="SSF101898">
    <property type="entry name" value="NHL repeat"/>
    <property type="match status" value="1"/>
</dbReference>
<protein>
    <recommendedName>
        <fullName evidence="5">NHL repeat containing protein</fullName>
    </recommendedName>
</protein>
<evidence type="ECO:0008006" key="5">
    <source>
        <dbReference type="Google" id="ProtNLM"/>
    </source>
</evidence>
<dbReference type="Pfam" id="PF01436">
    <property type="entry name" value="NHL"/>
    <property type="match status" value="1"/>
</dbReference>
<dbReference type="InterPro" id="IPR001258">
    <property type="entry name" value="NHL_repeat"/>
</dbReference>
<proteinExistence type="predicted"/>
<comment type="caution">
    <text evidence="3">The sequence shown here is derived from an EMBL/GenBank/DDBJ whole genome shotgun (WGS) entry which is preliminary data.</text>
</comment>
<reference evidence="3" key="1">
    <citation type="submission" date="2021-02" db="EMBL/GenBank/DDBJ databases">
        <authorList>
            <person name="Nowell W R."/>
        </authorList>
    </citation>
    <scope>NUCLEOTIDE SEQUENCE</scope>
</reference>
<dbReference type="Proteomes" id="UP000663882">
    <property type="component" value="Unassembled WGS sequence"/>
</dbReference>
<gene>
    <name evidence="3" type="ORF">RFH988_LOCUS9043</name>
</gene>
<evidence type="ECO:0000256" key="2">
    <source>
        <dbReference type="PROSITE-ProRule" id="PRU00504"/>
    </source>
</evidence>
<sequence>MLMQPIIVTSNGPKEESGGAGGAIPWMCIVFIETDDITQTFVSNTIIVTGQNMTVTNFAEIAQQIEAAYGLPAGSIRITNIVIGGTTTNTGSGRRRRKLYRKKRQLPSCDQFGSGRSFVQITMRITYPRRCGVSSACKRRFADGISTRFNTNAASFPVTFVFADGRTIQLVLSTCTATSGFSVFGVSSGGAGAASAVATTARAPVCSLQWTATGTTVAGVTNTAGTNANSLNTPRDVFLDTANTFVVADTTNNRIQRFVIGTNQGTTVAGQTGGAAGNGVTQLSGPEGVVVDVNNNIYVADTVNNRVQVWTLGTTQGSTVTGPSKVV</sequence>
<keyword evidence="1" id="KW-0677">Repeat</keyword>
<dbReference type="EMBL" id="CAJNOO010000315">
    <property type="protein sequence ID" value="CAF0902189.1"/>
    <property type="molecule type" value="Genomic_DNA"/>
</dbReference>